<proteinExistence type="predicted"/>
<feature type="compositionally biased region" description="Acidic residues" evidence="2">
    <location>
        <begin position="173"/>
        <end position="201"/>
    </location>
</feature>
<sequence>MPNNTLYCSNLPDKLPKGDLKRALYMLFTTYGPVLDIVALKTPKMRGQAHVLFRDREASAQAMRALQDYDFFGKPMKIKYALTKSDTLAKLDGTYKQPQPRTDVPTTALQQSVFAGPPGTSGSSGPPGTNGVTTNGVGSAPPPGLSSAQSAASPATANTPVSQATKRQREESVEAEEEEDEGDAPMDMEEDGAAMEMSDED</sequence>
<feature type="region of interest" description="Disordered" evidence="2">
    <location>
        <begin position="112"/>
        <end position="201"/>
    </location>
</feature>
<dbReference type="SUPFAM" id="SSF54928">
    <property type="entry name" value="RNA-binding domain, RBD"/>
    <property type="match status" value="1"/>
</dbReference>
<evidence type="ECO:0000313" key="5">
    <source>
        <dbReference type="Proteomes" id="UP000799439"/>
    </source>
</evidence>
<comment type="caution">
    <text evidence="4">The sequence shown here is derived from an EMBL/GenBank/DDBJ whole genome shotgun (WGS) entry which is preliminary data.</text>
</comment>
<name>A0A9P4MJG1_9PEZI</name>
<dbReference type="PROSITE" id="PS50102">
    <property type="entry name" value="RRM"/>
    <property type="match status" value="1"/>
</dbReference>
<evidence type="ECO:0000256" key="2">
    <source>
        <dbReference type="SAM" id="MobiDB-lite"/>
    </source>
</evidence>
<evidence type="ECO:0000256" key="1">
    <source>
        <dbReference type="PROSITE-ProRule" id="PRU00176"/>
    </source>
</evidence>
<protein>
    <recommendedName>
        <fullName evidence="3">RRM domain-containing protein</fullName>
    </recommendedName>
</protein>
<dbReference type="Gene3D" id="3.30.70.330">
    <property type="match status" value="1"/>
</dbReference>
<dbReference type="AlphaFoldDB" id="A0A9P4MJG1"/>
<evidence type="ECO:0000259" key="3">
    <source>
        <dbReference type="PROSITE" id="PS50102"/>
    </source>
</evidence>
<dbReference type="InterPro" id="IPR035979">
    <property type="entry name" value="RBD_domain_sf"/>
</dbReference>
<organism evidence="4 5">
    <name type="scientific">Myriangium duriaei CBS 260.36</name>
    <dbReference type="NCBI Taxonomy" id="1168546"/>
    <lineage>
        <taxon>Eukaryota</taxon>
        <taxon>Fungi</taxon>
        <taxon>Dikarya</taxon>
        <taxon>Ascomycota</taxon>
        <taxon>Pezizomycotina</taxon>
        <taxon>Dothideomycetes</taxon>
        <taxon>Dothideomycetidae</taxon>
        <taxon>Myriangiales</taxon>
        <taxon>Myriangiaceae</taxon>
        <taxon>Myriangium</taxon>
    </lineage>
</organism>
<dbReference type="GO" id="GO:0003723">
    <property type="term" value="F:RNA binding"/>
    <property type="evidence" value="ECO:0007669"/>
    <property type="project" value="UniProtKB-UniRule"/>
</dbReference>
<keyword evidence="5" id="KW-1185">Reference proteome</keyword>
<dbReference type="Pfam" id="PF00076">
    <property type="entry name" value="RRM_1"/>
    <property type="match status" value="1"/>
</dbReference>
<gene>
    <name evidence="4" type="ORF">K461DRAFT_283855</name>
</gene>
<dbReference type="CDD" id="cd12246">
    <property type="entry name" value="RRM1_U1A_like"/>
    <property type="match status" value="1"/>
</dbReference>
<reference evidence="4" key="1">
    <citation type="journal article" date="2020" name="Stud. Mycol.">
        <title>101 Dothideomycetes genomes: a test case for predicting lifestyles and emergence of pathogens.</title>
        <authorList>
            <person name="Haridas S."/>
            <person name="Albert R."/>
            <person name="Binder M."/>
            <person name="Bloem J."/>
            <person name="Labutti K."/>
            <person name="Salamov A."/>
            <person name="Andreopoulos B."/>
            <person name="Baker S."/>
            <person name="Barry K."/>
            <person name="Bills G."/>
            <person name="Bluhm B."/>
            <person name="Cannon C."/>
            <person name="Castanera R."/>
            <person name="Culley D."/>
            <person name="Daum C."/>
            <person name="Ezra D."/>
            <person name="Gonzalez J."/>
            <person name="Henrissat B."/>
            <person name="Kuo A."/>
            <person name="Liang C."/>
            <person name="Lipzen A."/>
            <person name="Lutzoni F."/>
            <person name="Magnuson J."/>
            <person name="Mondo S."/>
            <person name="Nolan M."/>
            <person name="Ohm R."/>
            <person name="Pangilinan J."/>
            <person name="Park H.-J."/>
            <person name="Ramirez L."/>
            <person name="Alfaro M."/>
            <person name="Sun H."/>
            <person name="Tritt A."/>
            <person name="Yoshinaga Y."/>
            <person name="Zwiers L.-H."/>
            <person name="Turgeon B."/>
            <person name="Goodwin S."/>
            <person name="Spatafora J."/>
            <person name="Crous P."/>
            <person name="Grigoriev I."/>
        </authorList>
    </citation>
    <scope>NUCLEOTIDE SEQUENCE</scope>
    <source>
        <strain evidence="4">CBS 260.36</strain>
    </source>
</reference>
<keyword evidence="1" id="KW-0694">RNA-binding</keyword>
<dbReference type="EMBL" id="ML996081">
    <property type="protein sequence ID" value="KAF2157110.1"/>
    <property type="molecule type" value="Genomic_DNA"/>
</dbReference>
<dbReference type="FunFam" id="3.30.70.330:FF:000039">
    <property type="entry name" value="U1 small nuclear ribonucleoprotein A"/>
    <property type="match status" value="1"/>
</dbReference>
<dbReference type="SMART" id="SM00360">
    <property type="entry name" value="RRM"/>
    <property type="match status" value="1"/>
</dbReference>
<evidence type="ECO:0000313" key="4">
    <source>
        <dbReference type="EMBL" id="KAF2157110.1"/>
    </source>
</evidence>
<feature type="domain" description="RRM" evidence="3">
    <location>
        <begin position="4"/>
        <end position="83"/>
    </location>
</feature>
<dbReference type="InterPro" id="IPR000504">
    <property type="entry name" value="RRM_dom"/>
</dbReference>
<feature type="compositionally biased region" description="Low complexity" evidence="2">
    <location>
        <begin position="116"/>
        <end position="162"/>
    </location>
</feature>
<dbReference type="Proteomes" id="UP000799439">
    <property type="component" value="Unassembled WGS sequence"/>
</dbReference>
<dbReference type="InterPro" id="IPR012677">
    <property type="entry name" value="Nucleotide-bd_a/b_plait_sf"/>
</dbReference>
<dbReference type="OrthoDB" id="277802at2759"/>
<accession>A0A9P4MJG1</accession>